<dbReference type="Gene3D" id="2.130.10.120">
    <property type="entry name" value="Prolyl oligopeptidase, N-terminal domain"/>
    <property type="match status" value="1"/>
</dbReference>
<evidence type="ECO:0000313" key="3">
    <source>
        <dbReference type="Proteomes" id="UP000595437"/>
    </source>
</evidence>
<keyword evidence="3" id="KW-1185">Reference proteome</keyword>
<reference evidence="3" key="1">
    <citation type="submission" date="2021-01" db="EMBL/GenBank/DDBJ databases">
        <title>Caligus Genome Assembly.</title>
        <authorList>
            <person name="Gallardo-Escarate C."/>
        </authorList>
    </citation>
    <scope>NUCLEOTIDE SEQUENCE [LARGE SCALE GENOMIC DNA]</scope>
</reference>
<dbReference type="PANTHER" id="PTHR42881:SF2">
    <property type="entry name" value="PROLYL ENDOPEPTIDASE"/>
    <property type="match status" value="1"/>
</dbReference>
<organism evidence="2 3">
    <name type="scientific">Caligus rogercresseyi</name>
    <name type="common">Sea louse</name>
    <dbReference type="NCBI Taxonomy" id="217165"/>
    <lineage>
        <taxon>Eukaryota</taxon>
        <taxon>Metazoa</taxon>
        <taxon>Ecdysozoa</taxon>
        <taxon>Arthropoda</taxon>
        <taxon>Crustacea</taxon>
        <taxon>Multicrustacea</taxon>
        <taxon>Hexanauplia</taxon>
        <taxon>Copepoda</taxon>
        <taxon>Siphonostomatoida</taxon>
        <taxon>Caligidae</taxon>
        <taxon>Caligus</taxon>
    </lineage>
</organism>
<accession>A0A7T8JUT0</accession>
<gene>
    <name evidence="2" type="ORF">FKW44_020740</name>
</gene>
<sequence>MGSKCVFRSNRGSPNYSLLVIDLQDLKTWTELVPEQKDAVLNWAICVNQDKLVLCYMKDVLNTIQIHELPTGKFLSQLPLPLGSVRAASGSKKHKEFFYKMSSMISPGEIYWRISLRVPWSLLSTTRLRLRALILHSMR</sequence>
<dbReference type="EMBL" id="CP045904">
    <property type="protein sequence ID" value="QQP35828.1"/>
    <property type="molecule type" value="Genomic_DNA"/>
</dbReference>
<evidence type="ECO:0000313" key="2">
    <source>
        <dbReference type="EMBL" id="QQP35828.1"/>
    </source>
</evidence>
<dbReference type="SUPFAM" id="SSF50993">
    <property type="entry name" value="Peptidase/esterase 'gauge' domain"/>
    <property type="match status" value="1"/>
</dbReference>
<dbReference type="GO" id="GO:0004252">
    <property type="term" value="F:serine-type endopeptidase activity"/>
    <property type="evidence" value="ECO:0007669"/>
    <property type="project" value="InterPro"/>
</dbReference>
<dbReference type="Pfam" id="PF02897">
    <property type="entry name" value="Peptidase_S9_N"/>
    <property type="match status" value="1"/>
</dbReference>
<name>A0A7T8JUT0_CALRO</name>
<dbReference type="InterPro" id="IPR051167">
    <property type="entry name" value="Prolyl_oligopep/macrocyclase"/>
</dbReference>
<feature type="domain" description="Peptidase S9A N-terminal" evidence="1">
    <location>
        <begin position="2"/>
        <end position="111"/>
    </location>
</feature>
<evidence type="ECO:0000259" key="1">
    <source>
        <dbReference type="Pfam" id="PF02897"/>
    </source>
</evidence>
<dbReference type="GO" id="GO:0070012">
    <property type="term" value="F:oligopeptidase activity"/>
    <property type="evidence" value="ECO:0007669"/>
    <property type="project" value="TreeGrafter"/>
</dbReference>
<proteinExistence type="predicted"/>
<dbReference type="Proteomes" id="UP000595437">
    <property type="component" value="Chromosome 15"/>
</dbReference>
<dbReference type="GO" id="GO:0005829">
    <property type="term" value="C:cytosol"/>
    <property type="evidence" value="ECO:0007669"/>
    <property type="project" value="TreeGrafter"/>
</dbReference>
<protein>
    <recommendedName>
        <fullName evidence="1">Peptidase S9A N-terminal domain-containing protein</fullName>
    </recommendedName>
</protein>
<dbReference type="AlphaFoldDB" id="A0A7T8JUT0"/>
<dbReference type="PANTHER" id="PTHR42881">
    <property type="entry name" value="PROLYL ENDOPEPTIDASE"/>
    <property type="match status" value="1"/>
</dbReference>
<dbReference type="OrthoDB" id="248387at2759"/>
<dbReference type="InterPro" id="IPR023302">
    <property type="entry name" value="Pept_S9A_N"/>
</dbReference>